<organism evidence="1 2">
    <name type="scientific">Lacrimispora xylanisolvens</name>
    <dbReference type="NCBI Taxonomy" id="384636"/>
    <lineage>
        <taxon>Bacteria</taxon>
        <taxon>Bacillati</taxon>
        <taxon>Bacillota</taxon>
        <taxon>Clostridia</taxon>
        <taxon>Lachnospirales</taxon>
        <taxon>Lachnospiraceae</taxon>
        <taxon>Lacrimispora</taxon>
    </lineage>
</organism>
<sequence length="92" mass="10914">MDIKVFDICEYDMVAATSEEDAKKWYELNFDKLDDGDITELDIDKNGMWYPTKEPKDMERIKKRENANILQHNLMILCGLKDLYINSHLIEK</sequence>
<comment type="caution">
    <text evidence="1">The sequence shown here is derived from an EMBL/GenBank/DDBJ whole genome shotgun (WGS) entry which is preliminary data.</text>
</comment>
<evidence type="ECO:0000313" key="1">
    <source>
        <dbReference type="EMBL" id="PPK82039.1"/>
    </source>
</evidence>
<reference evidence="1 2" key="1">
    <citation type="submission" date="2018-02" db="EMBL/GenBank/DDBJ databases">
        <title>Genomic Encyclopedia of Archaeal and Bacterial Type Strains, Phase II (KMG-II): from individual species to whole genera.</title>
        <authorList>
            <person name="Goeker M."/>
        </authorList>
    </citation>
    <scope>NUCLEOTIDE SEQUENCE [LARGE SCALE GENOMIC DNA]</scope>
    <source>
        <strain evidence="1 2">DSM 3808</strain>
    </source>
</reference>
<dbReference type="AlphaFoldDB" id="A0A2S6HVS2"/>
<dbReference type="Proteomes" id="UP000237749">
    <property type="component" value="Unassembled WGS sequence"/>
</dbReference>
<name>A0A2S6HVS2_9FIRM</name>
<proteinExistence type="predicted"/>
<evidence type="ECO:0000313" key="2">
    <source>
        <dbReference type="Proteomes" id="UP000237749"/>
    </source>
</evidence>
<accession>A0A2S6HVS2</accession>
<dbReference type="EMBL" id="PTJA01000003">
    <property type="protein sequence ID" value="PPK82039.1"/>
    <property type="molecule type" value="Genomic_DNA"/>
</dbReference>
<gene>
    <name evidence="1" type="ORF">BXY41_103251</name>
</gene>
<dbReference type="RefSeq" id="WP_104436094.1">
    <property type="nucleotide sequence ID" value="NZ_PTJA01000003.1"/>
</dbReference>
<protein>
    <submittedName>
        <fullName evidence="1">Uncharacterized protein</fullName>
    </submittedName>
</protein>
<keyword evidence="2" id="KW-1185">Reference proteome</keyword>